<proteinExistence type="predicted"/>
<accession>A0A7V5CUF7</accession>
<reference evidence="1" key="1">
    <citation type="journal article" date="2020" name="mSystems">
        <title>Genome- and Community-Level Interaction Insights into Carbon Utilization and Element Cycling Functions of Hydrothermarchaeota in Hydrothermal Sediment.</title>
        <authorList>
            <person name="Zhou Z."/>
            <person name="Liu Y."/>
            <person name="Xu W."/>
            <person name="Pan J."/>
            <person name="Luo Z.H."/>
            <person name="Li M."/>
        </authorList>
    </citation>
    <scope>NUCLEOTIDE SEQUENCE [LARGE SCALE GENOMIC DNA]</scope>
    <source>
        <strain evidence="1">SpSt-855</strain>
    </source>
</reference>
<comment type="caution">
    <text evidence="1">The sequence shown here is derived from an EMBL/GenBank/DDBJ whole genome shotgun (WGS) entry which is preliminary data.</text>
</comment>
<evidence type="ECO:0000313" key="1">
    <source>
        <dbReference type="EMBL" id="HGY95534.1"/>
    </source>
</evidence>
<gene>
    <name evidence="1" type="ORF">ENW50_12745</name>
</gene>
<dbReference type="AlphaFoldDB" id="A0A7V5CUF7"/>
<organism evidence="1">
    <name type="scientific">Acidobacterium capsulatum</name>
    <dbReference type="NCBI Taxonomy" id="33075"/>
    <lineage>
        <taxon>Bacteria</taxon>
        <taxon>Pseudomonadati</taxon>
        <taxon>Acidobacteriota</taxon>
        <taxon>Terriglobia</taxon>
        <taxon>Terriglobales</taxon>
        <taxon>Acidobacteriaceae</taxon>
        <taxon>Acidobacterium</taxon>
    </lineage>
</organism>
<sequence>MIKLSEMRFERIWVQQCKATRAIRRRFGVKSALDYLIGEKLVRFAQEAERCPEFAKEFPRFLAAVWQAFNQYELAGYVAAQKPSVRSQMRRLLYLR</sequence>
<dbReference type="EMBL" id="DTKL01000079">
    <property type="protein sequence ID" value="HGY95534.1"/>
    <property type="molecule type" value="Genomic_DNA"/>
</dbReference>
<name>A0A7V5CUF7_9BACT</name>
<protein>
    <submittedName>
        <fullName evidence="1">Uncharacterized protein</fullName>
    </submittedName>
</protein>